<reference evidence="1 2" key="1">
    <citation type="journal article" date="2023" name="G3 (Bethesda)">
        <title>A chromosome-level genome assembly of Zasmidium syzygii isolated from banana leaves.</title>
        <authorList>
            <person name="van Westerhoven A.C."/>
            <person name="Mehrabi R."/>
            <person name="Talebi R."/>
            <person name="Steentjes M.B.F."/>
            <person name="Corcolon B."/>
            <person name="Chong P.A."/>
            <person name="Kema G.H.J."/>
            <person name="Seidl M.F."/>
        </authorList>
    </citation>
    <scope>NUCLEOTIDE SEQUENCE [LARGE SCALE GENOMIC DNA]</scope>
    <source>
        <strain evidence="1 2">P124</strain>
    </source>
</reference>
<sequence>MEASSFTDLFAPDSGLQQAMVLPPTICSKDALSVSGIVAGAVHECTPVLVNGSGLEAKQSWLKAAARIASENNNGRTLLAHTLIAGASAYFQLDDVLADFDIWSSLVFAGKEMPQDVGSLPPNAKATDRSAAKFELAFSYASNVRRFFSTGEGKIGLGPSMMQPSDQVVILHGGKTPFILRPVDFGHKLLGQCYVHGIMQGEAVQEQRSKLKFSLRFRLR</sequence>
<comment type="caution">
    <text evidence="1">The sequence shown here is derived from an EMBL/GenBank/DDBJ whole genome shotgun (WGS) entry which is preliminary data.</text>
</comment>
<dbReference type="InterPro" id="IPR052895">
    <property type="entry name" value="HetReg/Transcr_Mod"/>
</dbReference>
<dbReference type="Pfam" id="PF26639">
    <property type="entry name" value="Het-6_barrel"/>
    <property type="match status" value="1"/>
</dbReference>
<organism evidence="1 2">
    <name type="scientific">Zasmidium cellare</name>
    <name type="common">Wine cellar mold</name>
    <name type="synonym">Racodium cellare</name>
    <dbReference type="NCBI Taxonomy" id="395010"/>
    <lineage>
        <taxon>Eukaryota</taxon>
        <taxon>Fungi</taxon>
        <taxon>Dikarya</taxon>
        <taxon>Ascomycota</taxon>
        <taxon>Pezizomycotina</taxon>
        <taxon>Dothideomycetes</taxon>
        <taxon>Dothideomycetidae</taxon>
        <taxon>Mycosphaerellales</taxon>
        <taxon>Mycosphaerellaceae</taxon>
        <taxon>Zasmidium</taxon>
    </lineage>
</organism>
<protein>
    <submittedName>
        <fullName evidence="1">Uncharacterized protein</fullName>
    </submittedName>
</protein>
<dbReference type="Proteomes" id="UP001305779">
    <property type="component" value="Unassembled WGS sequence"/>
</dbReference>
<dbReference type="PANTHER" id="PTHR24148:SF64">
    <property type="entry name" value="HETEROKARYON INCOMPATIBILITY DOMAIN-CONTAINING PROTEIN"/>
    <property type="match status" value="1"/>
</dbReference>
<name>A0ABR0F4G5_ZASCE</name>
<evidence type="ECO:0000313" key="1">
    <source>
        <dbReference type="EMBL" id="KAK4508206.1"/>
    </source>
</evidence>
<dbReference type="EMBL" id="JAXOVC010000001">
    <property type="protein sequence ID" value="KAK4508206.1"/>
    <property type="molecule type" value="Genomic_DNA"/>
</dbReference>
<evidence type="ECO:0000313" key="2">
    <source>
        <dbReference type="Proteomes" id="UP001305779"/>
    </source>
</evidence>
<proteinExistence type="predicted"/>
<dbReference type="PANTHER" id="PTHR24148">
    <property type="entry name" value="ANKYRIN REPEAT DOMAIN-CONTAINING PROTEIN 39 HOMOLOG-RELATED"/>
    <property type="match status" value="1"/>
</dbReference>
<accession>A0ABR0F4G5</accession>
<keyword evidence="2" id="KW-1185">Reference proteome</keyword>
<gene>
    <name evidence="1" type="ORF">PRZ48_001944</name>
</gene>